<gene>
    <name evidence="3" type="ORF">BofuT4_P119970.1</name>
</gene>
<name>G2XXV4_BOTF4</name>
<feature type="transmembrane region" description="Helical" evidence="2">
    <location>
        <begin position="43"/>
        <end position="59"/>
    </location>
</feature>
<dbReference type="STRING" id="999810.G2XXV4"/>
<organism evidence="3 4">
    <name type="scientific">Botryotinia fuckeliana (strain T4)</name>
    <name type="common">Noble rot fungus</name>
    <name type="synonym">Botrytis cinerea</name>
    <dbReference type="NCBI Taxonomy" id="999810"/>
    <lineage>
        <taxon>Eukaryota</taxon>
        <taxon>Fungi</taxon>
        <taxon>Dikarya</taxon>
        <taxon>Ascomycota</taxon>
        <taxon>Pezizomycotina</taxon>
        <taxon>Leotiomycetes</taxon>
        <taxon>Helotiales</taxon>
        <taxon>Sclerotiniaceae</taxon>
        <taxon>Botrytis</taxon>
    </lineage>
</organism>
<dbReference type="AlphaFoldDB" id="G2XXV4"/>
<sequence length="151" mass="17363">MQFVRAPDENVFIAPTNLIEIFFLILPCEWWMPRKQYAKLNDYVMAVVYSPLLLIAAWFEQRSAIKVKGNRQRGDDDDGTVEEWEQLDGEVDFAGEGWEKRVKSVVPDVESDEATCEVRELRKEVGELKELLLKLVKEKDGGSDKGKGKKK</sequence>
<dbReference type="InParanoid" id="G2XXV4"/>
<evidence type="ECO:0000256" key="2">
    <source>
        <dbReference type="SAM" id="Phobius"/>
    </source>
</evidence>
<evidence type="ECO:0000256" key="1">
    <source>
        <dbReference type="SAM" id="Coils"/>
    </source>
</evidence>
<dbReference type="EMBL" id="FQ790277">
    <property type="protein sequence ID" value="CCD45291.1"/>
    <property type="molecule type" value="Genomic_DNA"/>
</dbReference>
<feature type="coiled-coil region" evidence="1">
    <location>
        <begin position="111"/>
        <end position="138"/>
    </location>
</feature>
<keyword evidence="2" id="KW-1133">Transmembrane helix</keyword>
<keyword evidence="2" id="KW-0472">Membrane</keyword>
<feature type="transmembrane region" description="Helical" evidence="2">
    <location>
        <begin position="12"/>
        <end position="31"/>
    </location>
</feature>
<accession>G2XXV4</accession>
<evidence type="ECO:0000313" key="3">
    <source>
        <dbReference type="EMBL" id="CCD45291.1"/>
    </source>
</evidence>
<keyword evidence="2" id="KW-0812">Transmembrane</keyword>
<keyword evidence="1" id="KW-0175">Coiled coil</keyword>
<reference evidence="4" key="1">
    <citation type="journal article" date="2011" name="PLoS Genet.">
        <title>Genomic analysis of the necrotrophic fungal pathogens Sclerotinia sclerotiorum and Botrytis cinerea.</title>
        <authorList>
            <person name="Amselem J."/>
            <person name="Cuomo C.A."/>
            <person name="van Kan J.A."/>
            <person name="Viaud M."/>
            <person name="Benito E.P."/>
            <person name="Couloux A."/>
            <person name="Coutinho P.M."/>
            <person name="de Vries R.P."/>
            <person name="Dyer P.S."/>
            <person name="Fillinger S."/>
            <person name="Fournier E."/>
            <person name="Gout L."/>
            <person name="Hahn M."/>
            <person name="Kohn L."/>
            <person name="Lapalu N."/>
            <person name="Plummer K.M."/>
            <person name="Pradier J.M."/>
            <person name="Quevillon E."/>
            <person name="Sharon A."/>
            <person name="Simon A."/>
            <person name="ten Have A."/>
            <person name="Tudzynski B."/>
            <person name="Tudzynski P."/>
            <person name="Wincker P."/>
            <person name="Andrew M."/>
            <person name="Anthouard V."/>
            <person name="Beever R.E."/>
            <person name="Beffa R."/>
            <person name="Benoit I."/>
            <person name="Bouzid O."/>
            <person name="Brault B."/>
            <person name="Chen Z."/>
            <person name="Choquer M."/>
            <person name="Collemare J."/>
            <person name="Cotton P."/>
            <person name="Danchin E.G."/>
            <person name="Da Silva C."/>
            <person name="Gautier A."/>
            <person name="Giraud C."/>
            <person name="Giraud T."/>
            <person name="Gonzalez C."/>
            <person name="Grossetete S."/>
            <person name="Guldener U."/>
            <person name="Henrissat B."/>
            <person name="Howlett B.J."/>
            <person name="Kodira C."/>
            <person name="Kretschmer M."/>
            <person name="Lappartient A."/>
            <person name="Leroch M."/>
            <person name="Levis C."/>
            <person name="Mauceli E."/>
            <person name="Neuveglise C."/>
            <person name="Oeser B."/>
            <person name="Pearson M."/>
            <person name="Poulain J."/>
            <person name="Poussereau N."/>
            <person name="Quesneville H."/>
            <person name="Rascle C."/>
            <person name="Schumacher J."/>
            <person name="Segurens B."/>
            <person name="Sexton A."/>
            <person name="Silva E."/>
            <person name="Sirven C."/>
            <person name="Soanes D.M."/>
            <person name="Talbot N.J."/>
            <person name="Templeton M."/>
            <person name="Yandava C."/>
            <person name="Yarden O."/>
            <person name="Zeng Q."/>
            <person name="Rollins J.A."/>
            <person name="Lebrun M.H."/>
            <person name="Dickman M."/>
        </authorList>
    </citation>
    <scope>NUCLEOTIDE SEQUENCE [LARGE SCALE GENOMIC DNA]</scope>
    <source>
        <strain evidence="4">T4</strain>
    </source>
</reference>
<evidence type="ECO:0000313" key="4">
    <source>
        <dbReference type="Proteomes" id="UP000008177"/>
    </source>
</evidence>
<proteinExistence type="predicted"/>
<dbReference type="Proteomes" id="UP000008177">
    <property type="component" value="Unplaced contigs"/>
</dbReference>
<dbReference type="HOGENOM" id="CLU_102635_0_0_1"/>
<protein>
    <submittedName>
        <fullName evidence="3">BcYVC1, Ca2+ channel protein, partial sequence</fullName>
    </submittedName>
</protein>